<dbReference type="GO" id="GO:0030245">
    <property type="term" value="P:cellulose catabolic process"/>
    <property type="evidence" value="ECO:0007669"/>
    <property type="project" value="UniProtKB-KW"/>
</dbReference>
<proteinExistence type="inferred from homology"/>
<accession>A0AAV2R8V0</accession>
<feature type="non-terminal residue" evidence="12">
    <location>
        <position position="431"/>
    </location>
</feature>
<feature type="signal peptide" evidence="9">
    <location>
        <begin position="1"/>
        <end position="16"/>
    </location>
</feature>
<sequence length="431" mass="47414">MTIVLCMSFLFYEAQRSGPLPADQRVTWRGDSALGDGDDVGHDLTGGYYDAGDHVKFGLPGAGVITTLAWGLIEYKEGYVKAGQVDYAKAAIRWGADYLLKAHTNTFELYGQVGEGNADHAFWGRPEDMTMYRPAFKIDQDHGGSELAGESAAALAAAYMVFEDSDPIYAYECLANARELYDFADQVREHYDVSIPQAADFYKSWSGYGDELAWSAIWLYYATGENKYLDAAKKHWNDYGMGNGDAFGYGWDEKTSGVYVLMAQLGGDSQYHNTLQSFMDRVINETPYTPGGLLFLSEWGSLRHANNIALLAVRAADLGLNPETYRAFAKSQIDFTLGSTGRSFVVGYGVNPPQRPHHRSSSCPDPQQDWDCSTGYSNPGPNPHVLYGAMVGGPGQDGSYQDDRGDYQKNEVTIDYNAAFTGVLAAMTQMN</sequence>
<dbReference type="PANTHER" id="PTHR22298">
    <property type="entry name" value="ENDO-1,4-BETA-GLUCANASE"/>
    <property type="match status" value="1"/>
</dbReference>
<evidence type="ECO:0000313" key="12">
    <source>
        <dbReference type="EMBL" id="CAL4120204.1"/>
    </source>
</evidence>
<evidence type="ECO:0000313" key="13">
    <source>
        <dbReference type="Proteomes" id="UP001497623"/>
    </source>
</evidence>
<dbReference type="PROSITE" id="PS00698">
    <property type="entry name" value="GH9_3"/>
    <property type="match status" value="1"/>
</dbReference>
<comment type="catalytic activity">
    <reaction evidence="1 9">
        <text>Endohydrolysis of (1-&gt;4)-beta-D-glucosidic linkages in cellulose, lichenin and cereal beta-D-glucans.</text>
        <dbReference type="EC" id="3.2.1.4"/>
    </reaction>
</comment>
<dbReference type="GO" id="GO:0008810">
    <property type="term" value="F:cellulase activity"/>
    <property type="evidence" value="ECO:0007669"/>
    <property type="project" value="UniProtKB-EC"/>
</dbReference>
<keyword evidence="9" id="KW-0732">Signal</keyword>
<evidence type="ECO:0000256" key="6">
    <source>
        <dbReference type="ARBA" id="ARBA00023295"/>
    </source>
</evidence>
<dbReference type="AlphaFoldDB" id="A0AAV2R8V0"/>
<evidence type="ECO:0000256" key="7">
    <source>
        <dbReference type="ARBA" id="ARBA00023326"/>
    </source>
</evidence>
<protein>
    <recommendedName>
        <fullName evidence="9">Endoglucanase</fullName>
        <ecNumber evidence="9">3.2.1.4</ecNumber>
    </recommendedName>
</protein>
<name>A0AAV2R8V0_MEGNR</name>
<feature type="active site" evidence="8">
    <location>
        <position position="411"/>
    </location>
</feature>
<evidence type="ECO:0000256" key="10">
    <source>
        <dbReference type="SAM" id="MobiDB-lite"/>
    </source>
</evidence>
<dbReference type="Gene3D" id="1.50.10.10">
    <property type="match status" value="1"/>
</dbReference>
<keyword evidence="5 8" id="KW-0119">Carbohydrate metabolism</keyword>
<keyword evidence="3 8" id="KW-0378">Hydrolase</keyword>
<dbReference type="Pfam" id="PF00759">
    <property type="entry name" value="Glyco_hydro_9"/>
    <property type="match status" value="1"/>
</dbReference>
<keyword evidence="13" id="KW-1185">Reference proteome</keyword>
<comment type="caution">
    <text evidence="12">The sequence shown here is derived from an EMBL/GenBank/DDBJ whole genome shotgun (WGS) entry which is preliminary data.</text>
</comment>
<evidence type="ECO:0000256" key="5">
    <source>
        <dbReference type="ARBA" id="ARBA00023277"/>
    </source>
</evidence>
<keyword evidence="6 8" id="KW-0326">Glycosidase</keyword>
<dbReference type="EMBL" id="CAXKWB010018073">
    <property type="protein sequence ID" value="CAL4120204.1"/>
    <property type="molecule type" value="Genomic_DNA"/>
</dbReference>
<evidence type="ECO:0000256" key="9">
    <source>
        <dbReference type="RuleBase" id="RU361166"/>
    </source>
</evidence>
<evidence type="ECO:0000256" key="4">
    <source>
        <dbReference type="ARBA" id="ARBA00023001"/>
    </source>
</evidence>
<reference evidence="12 13" key="1">
    <citation type="submission" date="2024-05" db="EMBL/GenBank/DDBJ databases">
        <authorList>
            <person name="Wallberg A."/>
        </authorList>
    </citation>
    <scope>NUCLEOTIDE SEQUENCE [LARGE SCALE GENOMIC DNA]</scope>
</reference>
<feature type="compositionally biased region" description="Polar residues" evidence="10">
    <location>
        <begin position="361"/>
        <end position="377"/>
    </location>
</feature>
<dbReference type="SUPFAM" id="SSF48208">
    <property type="entry name" value="Six-hairpin glycosidases"/>
    <property type="match status" value="1"/>
</dbReference>
<dbReference type="InterPro" id="IPR001701">
    <property type="entry name" value="Glyco_hydro_9"/>
</dbReference>
<feature type="chain" id="PRO_5043102672" description="Endoglucanase" evidence="9">
    <location>
        <begin position="17"/>
        <end position="431"/>
    </location>
</feature>
<feature type="region of interest" description="Disordered" evidence="10">
    <location>
        <begin position="353"/>
        <end position="377"/>
    </location>
</feature>
<dbReference type="InterPro" id="IPR008928">
    <property type="entry name" value="6-hairpin_glycosidase_sf"/>
</dbReference>
<comment type="similarity">
    <text evidence="2 8 9">Belongs to the glycosyl hydrolase 9 (cellulase E) family.</text>
</comment>
<dbReference type="InterPro" id="IPR033126">
    <property type="entry name" value="Glyco_hydro_9_Asp/Glu_AS"/>
</dbReference>
<gene>
    <name evidence="12" type="ORF">MNOR_LOCUS21957</name>
</gene>
<evidence type="ECO:0000256" key="2">
    <source>
        <dbReference type="ARBA" id="ARBA00007072"/>
    </source>
</evidence>
<evidence type="ECO:0000256" key="8">
    <source>
        <dbReference type="PROSITE-ProRule" id="PRU10060"/>
    </source>
</evidence>
<organism evidence="12 13">
    <name type="scientific">Meganyctiphanes norvegica</name>
    <name type="common">Northern krill</name>
    <name type="synonym">Thysanopoda norvegica</name>
    <dbReference type="NCBI Taxonomy" id="48144"/>
    <lineage>
        <taxon>Eukaryota</taxon>
        <taxon>Metazoa</taxon>
        <taxon>Ecdysozoa</taxon>
        <taxon>Arthropoda</taxon>
        <taxon>Crustacea</taxon>
        <taxon>Multicrustacea</taxon>
        <taxon>Malacostraca</taxon>
        <taxon>Eumalacostraca</taxon>
        <taxon>Eucarida</taxon>
        <taxon>Euphausiacea</taxon>
        <taxon>Euphausiidae</taxon>
        <taxon>Meganyctiphanes</taxon>
    </lineage>
</organism>
<dbReference type="EC" id="3.2.1.4" evidence="9"/>
<keyword evidence="7 8" id="KW-0624">Polysaccharide degradation</keyword>
<dbReference type="Proteomes" id="UP001497623">
    <property type="component" value="Unassembled WGS sequence"/>
</dbReference>
<evidence type="ECO:0000259" key="11">
    <source>
        <dbReference type="Pfam" id="PF00759"/>
    </source>
</evidence>
<keyword evidence="4 9" id="KW-0136">Cellulose degradation</keyword>
<feature type="active site" evidence="8">
    <location>
        <position position="402"/>
    </location>
</feature>
<dbReference type="InterPro" id="IPR012341">
    <property type="entry name" value="6hp_glycosidase-like_sf"/>
</dbReference>
<evidence type="ECO:0000256" key="3">
    <source>
        <dbReference type="ARBA" id="ARBA00022801"/>
    </source>
</evidence>
<evidence type="ECO:0000256" key="1">
    <source>
        <dbReference type="ARBA" id="ARBA00000966"/>
    </source>
</evidence>
<feature type="domain" description="Glycoside hydrolase family 9" evidence="11">
    <location>
        <begin position="5"/>
        <end position="424"/>
    </location>
</feature>